<name>A0A7J0FCY4_9ERIC</name>
<dbReference type="Proteomes" id="UP000585474">
    <property type="component" value="Unassembled WGS sequence"/>
</dbReference>
<comment type="caution">
    <text evidence="3">The sequence shown here is derived from an EMBL/GenBank/DDBJ whole genome shotgun (WGS) entry which is preliminary data.</text>
</comment>
<evidence type="ECO:0000313" key="3">
    <source>
        <dbReference type="EMBL" id="GFY96508.1"/>
    </source>
</evidence>
<dbReference type="PANTHER" id="PTHR33143:SF6">
    <property type="entry name" value="OS08G0102900 PROTEIN"/>
    <property type="match status" value="1"/>
</dbReference>
<dbReference type="InterPro" id="IPR039607">
    <property type="entry name" value="VQ_8/17/18/20/21/25"/>
</dbReference>
<feature type="domain" description="VQ" evidence="2">
    <location>
        <begin position="83"/>
        <end position="109"/>
    </location>
</feature>
<dbReference type="EMBL" id="BJWL01000011">
    <property type="protein sequence ID" value="GFY96508.1"/>
    <property type="molecule type" value="Genomic_DNA"/>
</dbReference>
<dbReference type="PANTHER" id="PTHR33143">
    <property type="entry name" value="F16F4.1 PROTEIN-RELATED"/>
    <property type="match status" value="1"/>
</dbReference>
<accession>A0A7J0FCY4</accession>
<gene>
    <name evidence="3" type="ORF">Acr_11g0008140</name>
</gene>
<dbReference type="AlphaFoldDB" id="A0A7J0FCY4"/>
<dbReference type="GO" id="GO:0005634">
    <property type="term" value="C:nucleus"/>
    <property type="evidence" value="ECO:0007669"/>
    <property type="project" value="TreeGrafter"/>
</dbReference>
<sequence>MLTLKRHNASITITSNPHLLHPLSLSLSSLTLPHGPSGWQLTETRAPRPRPPPLRVHKDSHKIKKPPLVPAHHHHRPPVIIYTVSPKVIHTNPSEFMKLVQRLTGTSSTCLTGGISPAARLASTEKTKMPLEKKNPQNISDMGMAQDGVEISTELERTSLFPGILSPGPGALQPIPPNFFSPPSDHPSPMSFFQGLSPLLQGNKNFMEGSFMSSPSNLFTSQLTSPTPSLDLFSNFFDI</sequence>
<evidence type="ECO:0000259" key="2">
    <source>
        <dbReference type="Pfam" id="PF05678"/>
    </source>
</evidence>
<dbReference type="InterPro" id="IPR008889">
    <property type="entry name" value="VQ"/>
</dbReference>
<dbReference type="Pfam" id="PF05678">
    <property type="entry name" value="VQ"/>
    <property type="match status" value="1"/>
</dbReference>
<protein>
    <recommendedName>
        <fullName evidence="2">VQ domain-containing protein</fullName>
    </recommendedName>
</protein>
<organism evidence="3 4">
    <name type="scientific">Actinidia rufa</name>
    <dbReference type="NCBI Taxonomy" id="165716"/>
    <lineage>
        <taxon>Eukaryota</taxon>
        <taxon>Viridiplantae</taxon>
        <taxon>Streptophyta</taxon>
        <taxon>Embryophyta</taxon>
        <taxon>Tracheophyta</taxon>
        <taxon>Spermatophyta</taxon>
        <taxon>Magnoliopsida</taxon>
        <taxon>eudicotyledons</taxon>
        <taxon>Gunneridae</taxon>
        <taxon>Pentapetalae</taxon>
        <taxon>asterids</taxon>
        <taxon>Ericales</taxon>
        <taxon>Actinidiaceae</taxon>
        <taxon>Actinidia</taxon>
    </lineage>
</organism>
<proteinExistence type="predicted"/>
<feature type="compositionally biased region" description="Basic residues" evidence="1">
    <location>
        <begin position="58"/>
        <end position="73"/>
    </location>
</feature>
<evidence type="ECO:0000313" key="4">
    <source>
        <dbReference type="Proteomes" id="UP000585474"/>
    </source>
</evidence>
<feature type="region of interest" description="Disordered" evidence="1">
    <location>
        <begin position="38"/>
        <end position="73"/>
    </location>
</feature>
<dbReference type="OrthoDB" id="695631at2759"/>
<reference evidence="3 4" key="1">
    <citation type="submission" date="2019-07" db="EMBL/GenBank/DDBJ databases">
        <title>De Novo Assembly of kiwifruit Actinidia rufa.</title>
        <authorList>
            <person name="Sugita-Konishi S."/>
            <person name="Sato K."/>
            <person name="Mori E."/>
            <person name="Abe Y."/>
            <person name="Kisaki G."/>
            <person name="Hamano K."/>
            <person name="Suezawa K."/>
            <person name="Otani M."/>
            <person name="Fukuda T."/>
            <person name="Manabe T."/>
            <person name="Gomi K."/>
            <person name="Tabuchi M."/>
            <person name="Akimitsu K."/>
            <person name="Kataoka I."/>
        </authorList>
    </citation>
    <scope>NUCLEOTIDE SEQUENCE [LARGE SCALE GENOMIC DNA]</scope>
    <source>
        <strain evidence="4">cv. Fuchu</strain>
    </source>
</reference>
<evidence type="ECO:0000256" key="1">
    <source>
        <dbReference type="SAM" id="MobiDB-lite"/>
    </source>
</evidence>
<keyword evidence="4" id="KW-1185">Reference proteome</keyword>